<feature type="region of interest" description="Disordered" evidence="2">
    <location>
        <begin position="1"/>
        <end position="26"/>
    </location>
</feature>
<comment type="caution">
    <text evidence="4">The sequence shown here is derived from an EMBL/GenBank/DDBJ whole genome shotgun (WGS) entry which is preliminary data.</text>
</comment>
<feature type="transmembrane region" description="Helical" evidence="3">
    <location>
        <begin position="33"/>
        <end position="56"/>
    </location>
</feature>
<keyword evidence="3" id="KW-0472">Membrane</keyword>
<keyword evidence="3" id="KW-0812">Transmembrane</keyword>
<dbReference type="PANTHER" id="PTHR34135:SF2">
    <property type="entry name" value="LYSOZYME"/>
    <property type="match status" value="1"/>
</dbReference>
<dbReference type="Gene3D" id="3.20.20.80">
    <property type="entry name" value="Glycosidases"/>
    <property type="match status" value="1"/>
</dbReference>
<comment type="similarity">
    <text evidence="1">Belongs to the glycosyl hydrolase 25 family.</text>
</comment>
<dbReference type="InterPro" id="IPR002053">
    <property type="entry name" value="Glyco_hydro_25"/>
</dbReference>
<protein>
    <submittedName>
        <fullName evidence="4">Glycoside hydrolase family 25 protein</fullName>
    </submittedName>
</protein>
<dbReference type="PANTHER" id="PTHR34135">
    <property type="entry name" value="LYSOZYME"/>
    <property type="match status" value="1"/>
</dbReference>
<evidence type="ECO:0000256" key="3">
    <source>
        <dbReference type="SAM" id="Phobius"/>
    </source>
</evidence>
<dbReference type="CDD" id="cd06414">
    <property type="entry name" value="GH25_LytC-like"/>
    <property type="match status" value="1"/>
</dbReference>
<dbReference type="SUPFAM" id="SSF51445">
    <property type="entry name" value="(Trans)glycosidases"/>
    <property type="match status" value="1"/>
</dbReference>
<keyword evidence="5" id="KW-1185">Reference proteome</keyword>
<evidence type="ECO:0000313" key="5">
    <source>
        <dbReference type="Proteomes" id="UP001442364"/>
    </source>
</evidence>
<feature type="compositionally biased region" description="Low complexity" evidence="2">
    <location>
        <begin position="1"/>
        <end position="14"/>
    </location>
</feature>
<dbReference type="GO" id="GO:0016787">
    <property type="term" value="F:hydrolase activity"/>
    <property type="evidence" value="ECO:0007669"/>
    <property type="project" value="UniProtKB-KW"/>
</dbReference>
<evidence type="ECO:0000256" key="1">
    <source>
        <dbReference type="ARBA" id="ARBA00010646"/>
    </source>
</evidence>
<reference evidence="4 5" key="1">
    <citation type="submission" date="2024-03" db="EMBL/GenBank/DDBJ databases">
        <title>Human intestinal bacterial collection.</title>
        <authorList>
            <person name="Pauvert C."/>
            <person name="Hitch T.C.A."/>
            <person name="Clavel T."/>
        </authorList>
    </citation>
    <scope>NUCLEOTIDE SEQUENCE [LARGE SCALE GENOMIC DNA]</scope>
    <source>
        <strain evidence="4 5">CLA-AA-H255</strain>
    </source>
</reference>
<dbReference type="InterPro" id="IPR017853">
    <property type="entry name" value="GH"/>
</dbReference>
<dbReference type="PROSITE" id="PS51904">
    <property type="entry name" value="GLYCOSYL_HYDROL_F25_2"/>
    <property type="match status" value="1"/>
</dbReference>
<name>A0ABV1C1C0_9FIRM</name>
<evidence type="ECO:0000313" key="4">
    <source>
        <dbReference type="EMBL" id="MEQ2380496.1"/>
    </source>
</evidence>
<keyword evidence="4" id="KW-0378">Hydrolase</keyword>
<organism evidence="4 5">
    <name type="scientific">[Lactobacillus] rogosae</name>
    <dbReference type="NCBI Taxonomy" id="706562"/>
    <lineage>
        <taxon>Bacteria</taxon>
        <taxon>Bacillati</taxon>
        <taxon>Bacillota</taxon>
        <taxon>Clostridia</taxon>
        <taxon>Lachnospirales</taxon>
        <taxon>Lachnospiraceae</taxon>
        <taxon>Lachnospira</taxon>
    </lineage>
</organism>
<gene>
    <name evidence="4" type="ORF">WMO14_11555</name>
</gene>
<dbReference type="Proteomes" id="UP001442364">
    <property type="component" value="Unassembled WGS sequence"/>
</dbReference>
<accession>A0ABV1C1C0</accession>
<sequence length="358" mass="39981">MDNNFNSQSDNSSDWKANSRQKNKSRTGSKSKLSVLTIVLLVTAIASIIANIVLLVTDSKRTADTVARIEDKDIETARNTEKDDMLNLIRSRFESGSSTLSLLKELYPDNIVYVNRSGNYVFADINPKLAASEYDKSAFARNDKGLMTYSGTNAKTYTGIDLSKHNSDVDFAKVKAAGVDFAMIRCGYRAYGSGLLVEDSSFNTYTTNAIKNNIDVGVYFYSQALNKEEAIEEANYVLTLVKPYNITYPIAIDVEAIENDSFRQENLSASELTDVIIAFCDTIKAAGYTPLIYSNLLYFMDNVELERLEGYDKWFAGYQTASPYYPYKYAMWQYTSTGSINGVSGNVDINIAMKNLKK</sequence>
<dbReference type="Pfam" id="PF01183">
    <property type="entry name" value="Glyco_hydro_25"/>
    <property type="match status" value="1"/>
</dbReference>
<dbReference type="RefSeq" id="WP_349153865.1">
    <property type="nucleotide sequence ID" value="NZ_JBBMER010000009.1"/>
</dbReference>
<proteinExistence type="inferred from homology"/>
<keyword evidence="3" id="KW-1133">Transmembrane helix</keyword>
<dbReference type="EMBL" id="JBBMER010000009">
    <property type="protein sequence ID" value="MEQ2380496.1"/>
    <property type="molecule type" value="Genomic_DNA"/>
</dbReference>
<evidence type="ECO:0000256" key="2">
    <source>
        <dbReference type="SAM" id="MobiDB-lite"/>
    </source>
</evidence>